<dbReference type="EMBL" id="UINC01182965">
    <property type="protein sequence ID" value="SVD93464.1"/>
    <property type="molecule type" value="Genomic_DNA"/>
</dbReference>
<protein>
    <submittedName>
        <fullName evidence="1">Uncharacterized protein</fullName>
    </submittedName>
</protein>
<gene>
    <name evidence="1" type="ORF">METZ01_LOCUS446318</name>
</gene>
<reference evidence="1" key="1">
    <citation type="submission" date="2018-05" db="EMBL/GenBank/DDBJ databases">
        <authorList>
            <person name="Lanie J.A."/>
            <person name="Ng W.-L."/>
            <person name="Kazmierczak K.M."/>
            <person name="Andrzejewski T.M."/>
            <person name="Davidsen T.M."/>
            <person name="Wayne K.J."/>
            <person name="Tettelin H."/>
            <person name="Glass J.I."/>
            <person name="Rusch D."/>
            <person name="Podicherti R."/>
            <person name="Tsui H.-C.T."/>
            <person name="Winkler M.E."/>
        </authorList>
    </citation>
    <scope>NUCLEOTIDE SEQUENCE</scope>
</reference>
<sequence>MAQFNECEKAIIFGSSKNLITANYWKKKDGQAWVMINNAWRIRKLNNDFDRICTDYLYFDLPENQDAKDVITNMPKRFGDFRFLDLYTTFKKMYGDKYERGNISFFHACYYTLEIYDPKKIGFIGCDMDYEHYAKDEDDSIYGKSDVGKMWNTGEYDKELILEKIK</sequence>
<dbReference type="AlphaFoldDB" id="A0A382ZD82"/>
<proteinExistence type="predicted"/>
<accession>A0A382ZD82</accession>
<evidence type="ECO:0000313" key="1">
    <source>
        <dbReference type="EMBL" id="SVD93464.1"/>
    </source>
</evidence>
<organism evidence="1">
    <name type="scientific">marine metagenome</name>
    <dbReference type="NCBI Taxonomy" id="408172"/>
    <lineage>
        <taxon>unclassified sequences</taxon>
        <taxon>metagenomes</taxon>
        <taxon>ecological metagenomes</taxon>
    </lineage>
</organism>
<name>A0A382ZD82_9ZZZZ</name>
<feature type="non-terminal residue" evidence="1">
    <location>
        <position position="166"/>
    </location>
</feature>